<evidence type="ECO:0000256" key="2">
    <source>
        <dbReference type="ARBA" id="ARBA00012423"/>
    </source>
</evidence>
<comment type="catalytic activity">
    <reaction evidence="7">
        <text>a monoacylglycerol + H2O = glycerol + a fatty acid + H(+)</text>
        <dbReference type="Rhea" id="RHEA:15245"/>
        <dbReference type="ChEBI" id="CHEBI:15377"/>
        <dbReference type="ChEBI" id="CHEBI:15378"/>
        <dbReference type="ChEBI" id="CHEBI:17408"/>
        <dbReference type="ChEBI" id="CHEBI:17754"/>
        <dbReference type="ChEBI" id="CHEBI:28868"/>
    </reaction>
</comment>
<name>A0AAF0E5W3_9BASI</name>
<dbReference type="InterPro" id="IPR030395">
    <property type="entry name" value="GP_PDE_dom"/>
</dbReference>
<keyword evidence="8" id="KW-1133">Transmembrane helix</keyword>
<evidence type="ECO:0000256" key="8">
    <source>
        <dbReference type="SAM" id="Phobius"/>
    </source>
</evidence>
<proteinExistence type="inferred from homology"/>
<organism evidence="10 11">
    <name type="scientific">Malassezia caprae</name>
    <dbReference type="NCBI Taxonomy" id="1381934"/>
    <lineage>
        <taxon>Eukaryota</taxon>
        <taxon>Fungi</taxon>
        <taxon>Dikarya</taxon>
        <taxon>Basidiomycota</taxon>
        <taxon>Ustilaginomycotina</taxon>
        <taxon>Malasseziomycetes</taxon>
        <taxon>Malasseziales</taxon>
        <taxon>Malasseziaceae</taxon>
        <taxon>Malassezia</taxon>
    </lineage>
</organism>
<dbReference type="InterPro" id="IPR029058">
    <property type="entry name" value="AB_hydrolase_fold"/>
</dbReference>
<dbReference type="Pfam" id="PF03009">
    <property type="entry name" value="GDPD"/>
    <property type="match status" value="1"/>
</dbReference>
<keyword evidence="8" id="KW-0472">Membrane</keyword>
<dbReference type="PANTHER" id="PTHR43805:SF1">
    <property type="entry name" value="GP-PDE DOMAIN-CONTAINING PROTEIN"/>
    <property type="match status" value="1"/>
</dbReference>
<evidence type="ECO:0000256" key="1">
    <source>
        <dbReference type="ARBA" id="ARBA00010758"/>
    </source>
</evidence>
<reference evidence="10" key="1">
    <citation type="submission" date="2023-03" db="EMBL/GenBank/DDBJ databases">
        <title>Mating type loci evolution in Malassezia.</title>
        <authorList>
            <person name="Coelho M.A."/>
        </authorList>
    </citation>
    <scope>NUCLEOTIDE SEQUENCE</scope>
    <source>
        <strain evidence="10">CBS 10434</strain>
    </source>
</reference>
<sequence length="640" mass="72630">MSMPAQSVPDCWYVRVLTTGATVVYAFILTQASAEFPENTLRSFAQAIKDGSEGIESDVHITADNVIVMFHDTTLDRTTDGKGLITARNYYGTDGLEHVRTLKEPVQQIPAFKELCTLLMEPENRHVSLNVDIKPNNDPERLFRIMAEVVHQFPNYEKDLAPRLILGLWHPKFIEPAKRHVPTLRRAHIGASPADALKYFWNDCDAFSIRFPSLVGSEGQAFLRKAKEANKDVMVWTVNRKDEMVEAARYGVKAILTDYTADLHKLRDEMRLDFDAVHREHVSPWFAWASPRYYAPAVYAYQRACRYEVEHHAGESFDGARLRLWALVAALCALCVHALAVPLTTPPSMAPWYMRHPRPVVVWHGLGDAAHSDWMERTKQELEAMHPGIFVYVIALQPSEWSDRRATLFGHVPTQVEQVHAQLQSVPELQHGFDAVGFSQGGQFLRAYVERFNDPPVRRLLTFGSQHMGITDLPACQPRDLACRTVHHALATHVYSDYAQHHIVTAQYFRDTRTPEQFARYHAANSFLHDINNEGPSKNATYKAHMLQLESFVMVQFDEDATVIPANSSWFEAFPDPEPDGSPALTTVPLRSSTLYRDDWIGLRELDRRGALVFHTCAGAHMHLSDDWRGPCRDPPSCIS</sequence>
<gene>
    <name evidence="10" type="ORF">MCAP1_000990</name>
</gene>
<comment type="similarity">
    <text evidence="1">Belongs to the palmitoyl-protein thioesterase family.</text>
</comment>
<dbReference type="Proteomes" id="UP001220961">
    <property type="component" value="Chromosome 2"/>
</dbReference>
<dbReference type="InterPro" id="IPR002472">
    <property type="entry name" value="Palm_thioest"/>
</dbReference>
<dbReference type="GO" id="GO:0008081">
    <property type="term" value="F:phosphoric diester hydrolase activity"/>
    <property type="evidence" value="ECO:0007669"/>
    <property type="project" value="InterPro"/>
</dbReference>
<dbReference type="PANTHER" id="PTHR43805">
    <property type="entry name" value="GLYCEROPHOSPHORYL DIESTER PHOSPHODIESTERASE"/>
    <property type="match status" value="1"/>
</dbReference>
<accession>A0AAF0E5W3</accession>
<feature type="domain" description="GP-PDE" evidence="9">
    <location>
        <begin position="24"/>
        <end position="267"/>
    </location>
</feature>
<evidence type="ECO:0000256" key="5">
    <source>
        <dbReference type="ARBA" id="ARBA00023180"/>
    </source>
</evidence>
<dbReference type="EC" id="3.1.2.22" evidence="2"/>
<evidence type="ECO:0000259" key="9">
    <source>
        <dbReference type="PROSITE" id="PS51704"/>
    </source>
</evidence>
<protein>
    <recommendedName>
        <fullName evidence="2">palmitoyl-protein hydrolase</fullName>
        <ecNumber evidence="2">3.1.2.22</ecNumber>
    </recommendedName>
</protein>
<keyword evidence="4" id="KW-0378">Hydrolase</keyword>
<evidence type="ECO:0000256" key="6">
    <source>
        <dbReference type="ARBA" id="ARBA00047591"/>
    </source>
</evidence>
<dbReference type="PRINTS" id="PR00414">
    <property type="entry name" value="PPTHIESTRASE"/>
</dbReference>
<dbReference type="SUPFAM" id="SSF53474">
    <property type="entry name" value="alpha/beta-Hydrolases"/>
    <property type="match status" value="1"/>
</dbReference>
<evidence type="ECO:0000256" key="4">
    <source>
        <dbReference type="ARBA" id="ARBA00022801"/>
    </source>
</evidence>
<evidence type="ECO:0000256" key="3">
    <source>
        <dbReference type="ARBA" id="ARBA00022729"/>
    </source>
</evidence>
<dbReference type="GO" id="GO:0006629">
    <property type="term" value="P:lipid metabolic process"/>
    <property type="evidence" value="ECO:0007669"/>
    <property type="project" value="InterPro"/>
</dbReference>
<dbReference type="AlphaFoldDB" id="A0AAF0E5W3"/>
<dbReference type="PROSITE" id="PS51704">
    <property type="entry name" value="GP_PDE"/>
    <property type="match status" value="1"/>
</dbReference>
<dbReference type="FunFam" id="3.40.50.1820:FF:000107">
    <property type="entry name" value="Palmitoyl-protein thioesterase 1"/>
    <property type="match status" value="1"/>
</dbReference>
<comment type="catalytic activity">
    <reaction evidence="6">
        <text>a diacylglycerol + H2O = a monoacylglycerol + a fatty acid + H(+)</text>
        <dbReference type="Rhea" id="RHEA:32731"/>
        <dbReference type="ChEBI" id="CHEBI:15377"/>
        <dbReference type="ChEBI" id="CHEBI:15378"/>
        <dbReference type="ChEBI" id="CHEBI:17408"/>
        <dbReference type="ChEBI" id="CHEBI:18035"/>
        <dbReference type="ChEBI" id="CHEBI:28868"/>
    </reaction>
</comment>
<dbReference type="SUPFAM" id="SSF51695">
    <property type="entry name" value="PLC-like phosphodiesterases"/>
    <property type="match status" value="1"/>
</dbReference>
<dbReference type="Pfam" id="PF02089">
    <property type="entry name" value="Palm_thioest"/>
    <property type="match status" value="1"/>
</dbReference>
<evidence type="ECO:0000313" key="11">
    <source>
        <dbReference type="Proteomes" id="UP001220961"/>
    </source>
</evidence>
<keyword evidence="8" id="KW-0812">Transmembrane</keyword>
<keyword evidence="5" id="KW-0325">Glycoprotein</keyword>
<dbReference type="Gene3D" id="3.40.50.1820">
    <property type="entry name" value="alpha/beta hydrolase"/>
    <property type="match status" value="1"/>
</dbReference>
<feature type="transmembrane region" description="Helical" evidence="8">
    <location>
        <begin position="12"/>
        <end position="32"/>
    </location>
</feature>
<keyword evidence="3" id="KW-0732">Signal</keyword>
<evidence type="ECO:0000313" key="10">
    <source>
        <dbReference type="EMBL" id="WFD18779.1"/>
    </source>
</evidence>
<dbReference type="CDD" id="cd08570">
    <property type="entry name" value="GDPD_YPL206cp_fungi"/>
    <property type="match status" value="1"/>
</dbReference>
<evidence type="ECO:0000256" key="7">
    <source>
        <dbReference type="ARBA" id="ARBA00048461"/>
    </source>
</evidence>
<dbReference type="Gene3D" id="3.20.20.190">
    <property type="entry name" value="Phosphatidylinositol (PI) phosphodiesterase"/>
    <property type="match status" value="1"/>
</dbReference>
<dbReference type="InterPro" id="IPR017946">
    <property type="entry name" value="PLC-like_Pdiesterase_TIM-brl"/>
</dbReference>
<keyword evidence="11" id="KW-1185">Reference proteome</keyword>
<dbReference type="GO" id="GO:0008474">
    <property type="term" value="F:palmitoyl-(protein) hydrolase activity"/>
    <property type="evidence" value="ECO:0007669"/>
    <property type="project" value="UniProtKB-EC"/>
</dbReference>
<dbReference type="EMBL" id="CP119909">
    <property type="protein sequence ID" value="WFD18779.1"/>
    <property type="molecule type" value="Genomic_DNA"/>
</dbReference>